<evidence type="ECO:0000259" key="9">
    <source>
        <dbReference type="PROSITE" id="PS50303"/>
    </source>
</evidence>
<dbReference type="Pfam" id="PF00806">
    <property type="entry name" value="PUF"/>
    <property type="match status" value="8"/>
</dbReference>
<organism evidence="10 11">
    <name type="scientific">Mycoemilia scoparia</name>
    <dbReference type="NCBI Taxonomy" id="417184"/>
    <lineage>
        <taxon>Eukaryota</taxon>
        <taxon>Fungi</taxon>
        <taxon>Fungi incertae sedis</taxon>
        <taxon>Zoopagomycota</taxon>
        <taxon>Kickxellomycotina</taxon>
        <taxon>Kickxellomycetes</taxon>
        <taxon>Kickxellales</taxon>
        <taxon>Kickxellaceae</taxon>
        <taxon>Mycoemilia</taxon>
    </lineage>
</organism>
<feature type="compositionally biased region" description="Polar residues" evidence="8">
    <location>
        <begin position="33"/>
        <end position="45"/>
    </location>
</feature>
<keyword evidence="4" id="KW-0694">RNA-binding</keyword>
<accession>A0A9W8A324</accession>
<feature type="domain" description="PUM-HD" evidence="9">
    <location>
        <begin position="658"/>
        <end position="998"/>
    </location>
</feature>
<evidence type="ECO:0000256" key="6">
    <source>
        <dbReference type="ARBA" id="ARBA00081811"/>
    </source>
</evidence>
<dbReference type="PROSITE" id="PS50302">
    <property type="entry name" value="PUM"/>
    <property type="match status" value="8"/>
</dbReference>
<evidence type="ECO:0000256" key="2">
    <source>
        <dbReference type="ARBA" id="ARBA00022490"/>
    </source>
</evidence>
<feature type="repeat" description="Pumilio" evidence="7">
    <location>
        <begin position="714"/>
        <end position="749"/>
    </location>
</feature>
<dbReference type="InterPro" id="IPR001313">
    <property type="entry name" value="Pumilio_RNA-bd_rpt"/>
</dbReference>
<evidence type="ECO:0000256" key="7">
    <source>
        <dbReference type="PROSITE-ProRule" id="PRU00317"/>
    </source>
</evidence>
<dbReference type="Gene3D" id="1.25.10.10">
    <property type="entry name" value="Leucine-rich Repeat Variant"/>
    <property type="match status" value="1"/>
</dbReference>
<evidence type="ECO:0000256" key="8">
    <source>
        <dbReference type="SAM" id="MobiDB-lite"/>
    </source>
</evidence>
<feature type="repeat" description="Pumilio" evidence="7">
    <location>
        <begin position="937"/>
        <end position="972"/>
    </location>
</feature>
<protein>
    <recommendedName>
        <fullName evidence="6">Pumilio homology domain family member 3</fullName>
    </recommendedName>
</protein>
<feature type="repeat" description="Pumilio" evidence="7">
    <location>
        <begin position="894"/>
        <end position="929"/>
    </location>
</feature>
<feature type="repeat" description="Pumilio" evidence="7">
    <location>
        <begin position="822"/>
        <end position="857"/>
    </location>
</feature>
<dbReference type="PANTHER" id="PTHR12537:SF12">
    <property type="entry name" value="MATERNAL PROTEIN PUMILIO"/>
    <property type="match status" value="1"/>
</dbReference>
<feature type="region of interest" description="Disordered" evidence="8">
    <location>
        <begin position="293"/>
        <end position="320"/>
    </location>
</feature>
<dbReference type="GO" id="GO:0000288">
    <property type="term" value="P:nuclear-transcribed mRNA catabolic process, deadenylation-dependent decay"/>
    <property type="evidence" value="ECO:0007669"/>
    <property type="project" value="TreeGrafter"/>
</dbReference>
<feature type="repeat" description="Pumilio" evidence="7">
    <location>
        <begin position="750"/>
        <end position="785"/>
    </location>
</feature>
<feature type="compositionally biased region" description="Low complexity" evidence="8">
    <location>
        <begin position="20"/>
        <end position="32"/>
    </location>
</feature>
<reference evidence="10" key="1">
    <citation type="submission" date="2022-07" db="EMBL/GenBank/DDBJ databases">
        <title>Phylogenomic reconstructions and comparative analyses of Kickxellomycotina fungi.</title>
        <authorList>
            <person name="Reynolds N.K."/>
            <person name="Stajich J.E."/>
            <person name="Barry K."/>
            <person name="Grigoriev I.V."/>
            <person name="Crous P."/>
            <person name="Smith M.E."/>
        </authorList>
    </citation>
    <scope>NUCLEOTIDE SEQUENCE</scope>
    <source>
        <strain evidence="10">NBRC 100468</strain>
    </source>
</reference>
<evidence type="ECO:0000256" key="1">
    <source>
        <dbReference type="ARBA" id="ARBA00004496"/>
    </source>
</evidence>
<feature type="region of interest" description="Disordered" evidence="8">
    <location>
        <begin position="1007"/>
        <end position="1071"/>
    </location>
</feature>
<feature type="compositionally biased region" description="Low complexity" evidence="8">
    <location>
        <begin position="82"/>
        <end position="123"/>
    </location>
</feature>
<feature type="compositionally biased region" description="Low complexity" evidence="8">
    <location>
        <begin position="1009"/>
        <end position="1028"/>
    </location>
</feature>
<dbReference type="GO" id="GO:0005737">
    <property type="term" value="C:cytoplasm"/>
    <property type="evidence" value="ECO:0007669"/>
    <property type="project" value="UniProtKB-SubCell"/>
</dbReference>
<dbReference type="SMART" id="SM00025">
    <property type="entry name" value="Pumilio"/>
    <property type="match status" value="8"/>
</dbReference>
<sequence length="1160" mass="124099">MQRESRFLGHLQSGNETGLSASSQSSSATSTTIKPQSILASTRANQDFEAWKASSSPRIDELKNTPPLSASTITSGLPHNKVSSGSTVTLSTSAGSNSAGALGLGLRDHLSGSSEFSPWSGSGIIDKSEKQQQQQHYDVSSSSGSGLLFQSRGPLMGMIHNDFPRTPSPAHLSGLRQKSSAVGVRDSVDSGNKSSSSHLGSREPPSNSPSTNQAAQSAFANIGGSHHHPSSATKESFALSSSLSKNSKDFIPSAGIVATSSLSADSNSSNIHHSVVNSLLDFDDDFGGAQDSDSLLRGSGGGSSLVGKSPAIGSGGAGPTWISRHASRLDLLQRPSSTPPKNAGASSGSPANHGGSGTSFERSSSGADKGPSLGHSAIWRAASTNNVNANDLAIQLSGININGPASPHVAGDAHGSGSFGSFSYIDSTATTAGINNSSNNIEYSSADHHGKVVPSLDAWSTHNNFADEANAAINGGTTNVDSYGNAYQASYYYSAATPSAPKFAHSNLPPSLAAAQNAAATLGNPITRAHTFNDMTYPRSRSVAPISTNLASPGLYSLTQPTPTSPATAFQANFAGNSANSLSNVNLSAMNSAHTAQPHMYMSREALIYGTPPPGVVGLGMGSGTINNPGMYFPGGAAGHFQAVGLSSPVVDPSGMGVRSPILEEFRNNKNRRYELKDIRGHMAEFSGDQHGSRFIQQKLEVATIEEKQEVFSEILPNALQLMVDVFGNYVIQRFFEYGDQVQKHMLAKQIESNVLSLSLQMYGCRVVQKALEHVLTDQQAAIIKELDGNVLKCVKDQNGNHVIQKAIERVPTEHITFIIKAFHGQVYALATHPYGCRVIQRMFENCKDDQTQKLLEELHRHTSSLVCDQYGNYVIQHIMERGKPVDRKLVCAQIKGRLLELSKHKFASNVVEKCIVHGSGEDRQDLINEVVPPRSEDSSILVEMMKDQYANYVVQKMLDVVEGEQKMFLLGRIQEHINLLKRFTYGKHLINKVEKLSYELQLQKTKQHQQSQAQHAAAQRHQQQSQQHHAHQFHHQMMMGQMGGPNSFSSSFAPFSHGQQPHPQQRQTFHHQFTQMSPLSALSTPMPHHGAFHLSNSTGSLHNMASLGSPDISNSQLLPTPPATDASMPLGSYSVHHQHQRGGATTTTTTASGLGTSQQ</sequence>
<dbReference type="SUPFAM" id="SSF48371">
    <property type="entry name" value="ARM repeat"/>
    <property type="match status" value="1"/>
</dbReference>
<dbReference type="InterPro" id="IPR033133">
    <property type="entry name" value="PUM-HD"/>
</dbReference>
<dbReference type="PROSITE" id="PS50303">
    <property type="entry name" value="PUM_HD"/>
    <property type="match status" value="1"/>
</dbReference>
<comment type="subcellular location">
    <subcellularLocation>
        <location evidence="1">Cytoplasm</location>
    </subcellularLocation>
</comment>
<dbReference type="CDD" id="cd07920">
    <property type="entry name" value="Pumilio"/>
    <property type="match status" value="1"/>
</dbReference>
<evidence type="ECO:0000256" key="3">
    <source>
        <dbReference type="ARBA" id="ARBA00022737"/>
    </source>
</evidence>
<feature type="repeat" description="Pumilio" evidence="7">
    <location>
        <begin position="786"/>
        <end position="821"/>
    </location>
</feature>
<comment type="caution">
    <text evidence="10">The sequence shown here is derived from an EMBL/GenBank/DDBJ whole genome shotgun (WGS) entry which is preliminary data.</text>
</comment>
<comment type="similarity">
    <text evidence="5">Belongs to the PUF3 family.</text>
</comment>
<dbReference type="OrthoDB" id="668540at2759"/>
<gene>
    <name evidence="10" type="primary">PUF3</name>
    <name evidence="10" type="ORF">H4219_003336</name>
</gene>
<feature type="compositionally biased region" description="Low complexity" evidence="8">
    <location>
        <begin position="189"/>
        <end position="199"/>
    </location>
</feature>
<feature type="compositionally biased region" description="Polar residues" evidence="8">
    <location>
        <begin position="334"/>
        <end position="350"/>
    </location>
</feature>
<feature type="repeat" description="Pumilio" evidence="7">
    <location>
        <begin position="678"/>
        <end position="713"/>
    </location>
</feature>
<dbReference type="InterPro" id="IPR016024">
    <property type="entry name" value="ARM-type_fold"/>
</dbReference>
<keyword evidence="3" id="KW-0677">Repeat</keyword>
<proteinExistence type="inferred from homology"/>
<evidence type="ECO:0000313" key="11">
    <source>
        <dbReference type="Proteomes" id="UP001150538"/>
    </source>
</evidence>
<keyword evidence="2" id="KW-0963">Cytoplasm</keyword>
<evidence type="ECO:0000256" key="5">
    <source>
        <dbReference type="ARBA" id="ARBA00060736"/>
    </source>
</evidence>
<dbReference type="AlphaFoldDB" id="A0A9W8A324"/>
<dbReference type="EMBL" id="JANBPU010000078">
    <property type="protein sequence ID" value="KAJ1917205.1"/>
    <property type="molecule type" value="Genomic_DNA"/>
</dbReference>
<keyword evidence="11" id="KW-1185">Reference proteome</keyword>
<evidence type="ECO:0000313" key="10">
    <source>
        <dbReference type="EMBL" id="KAJ1917205.1"/>
    </source>
</evidence>
<dbReference type="InterPro" id="IPR033712">
    <property type="entry name" value="Pumilio_RNA-bd"/>
</dbReference>
<dbReference type="Proteomes" id="UP001150538">
    <property type="component" value="Unassembled WGS sequence"/>
</dbReference>
<dbReference type="InterPro" id="IPR011989">
    <property type="entry name" value="ARM-like"/>
</dbReference>
<feature type="compositionally biased region" description="Low complexity" evidence="8">
    <location>
        <begin position="1143"/>
        <end position="1160"/>
    </location>
</feature>
<feature type="region of interest" description="Disordered" evidence="8">
    <location>
        <begin position="1"/>
        <end position="239"/>
    </location>
</feature>
<feature type="region of interest" description="Disordered" evidence="8">
    <location>
        <begin position="332"/>
        <end position="372"/>
    </location>
</feature>
<dbReference type="PANTHER" id="PTHR12537">
    <property type="entry name" value="RNA BINDING PROTEIN PUMILIO-RELATED"/>
    <property type="match status" value="1"/>
</dbReference>
<evidence type="ECO:0000256" key="4">
    <source>
        <dbReference type="ARBA" id="ARBA00022884"/>
    </source>
</evidence>
<dbReference type="GO" id="GO:0003730">
    <property type="term" value="F:mRNA 3'-UTR binding"/>
    <property type="evidence" value="ECO:0007669"/>
    <property type="project" value="TreeGrafter"/>
</dbReference>
<feature type="compositionally biased region" description="Polar residues" evidence="8">
    <location>
        <begin position="204"/>
        <end position="219"/>
    </location>
</feature>
<feature type="repeat" description="Pumilio" evidence="7">
    <location>
        <begin position="858"/>
        <end position="893"/>
    </location>
</feature>
<feature type="compositionally biased region" description="Low complexity" evidence="8">
    <location>
        <begin position="1048"/>
        <end position="1071"/>
    </location>
</feature>
<feature type="region of interest" description="Disordered" evidence="8">
    <location>
        <begin position="1104"/>
        <end position="1160"/>
    </location>
</feature>
<dbReference type="FunFam" id="1.25.10.10:FF:000004">
    <property type="entry name" value="Pumilio homolog 1 isoform 2"/>
    <property type="match status" value="1"/>
</dbReference>
<feature type="compositionally biased region" description="Polar residues" evidence="8">
    <location>
        <begin position="66"/>
        <end position="77"/>
    </location>
</feature>
<name>A0A9W8A324_9FUNG</name>